<dbReference type="GO" id="GO:0016491">
    <property type="term" value="F:oxidoreductase activity"/>
    <property type="evidence" value="ECO:0007669"/>
    <property type="project" value="InterPro"/>
</dbReference>
<dbReference type="PANTHER" id="PTHR43278:SF2">
    <property type="entry name" value="IRON-SULFUR FLAVOPROTEIN"/>
    <property type="match status" value="1"/>
</dbReference>
<dbReference type="Pfam" id="PF03358">
    <property type="entry name" value="FMN_red"/>
    <property type="match status" value="1"/>
</dbReference>
<keyword evidence="2" id="KW-0288">FMN</keyword>
<protein>
    <submittedName>
        <fullName evidence="4">Putative Predicted iron-sulfur flavoprotein</fullName>
    </submittedName>
</protein>
<evidence type="ECO:0000256" key="2">
    <source>
        <dbReference type="ARBA" id="ARBA00022643"/>
    </source>
</evidence>
<dbReference type="AlphaFoldDB" id="A0A3P3XUB8"/>
<name>A0A3P3XUB8_9SPIR</name>
<keyword evidence="1" id="KW-0285">Flavoprotein</keyword>
<dbReference type="InterPro" id="IPR029039">
    <property type="entry name" value="Flavoprotein-like_sf"/>
</dbReference>
<evidence type="ECO:0000259" key="3">
    <source>
        <dbReference type="Pfam" id="PF03358"/>
    </source>
</evidence>
<dbReference type="SUPFAM" id="SSF52218">
    <property type="entry name" value="Flavoproteins"/>
    <property type="match status" value="1"/>
</dbReference>
<evidence type="ECO:0000256" key="1">
    <source>
        <dbReference type="ARBA" id="ARBA00022630"/>
    </source>
</evidence>
<gene>
    <name evidence="4" type="ORF">SPIRO4BDMA_70315</name>
</gene>
<sequence>MRSVVLAISGSLRESSFTEKMLDLCIKGLGENQEVHKFYPHKMNIGPCKGCRSCWKPKTPGECVQKDDFEQILDVYKRADYFLLATPLYFFDLPATVKNVIDRFFIILEPAQIKSVEGGSTHPKRLGRHPKAALISSCGFAEIENFDLLRQHFRLICEHTDWSWSGEILVSEAGAAAAPKLFDRKYNLIEKAGAELLEGMISQKTTNAIAAPVMPAEDYRRMVTLNFEGGVIAKAKVSLIAIKAMRDKKKIRE</sequence>
<dbReference type="Gene3D" id="3.40.50.360">
    <property type="match status" value="1"/>
</dbReference>
<dbReference type="PANTHER" id="PTHR43278">
    <property type="entry name" value="NAD(P)H-DEPENDENT FMN-CONTAINING OXIDOREDUCTASE YWQN-RELATED"/>
    <property type="match status" value="1"/>
</dbReference>
<accession>A0A3P3XUB8</accession>
<feature type="domain" description="NADPH-dependent FMN reductase-like" evidence="3">
    <location>
        <begin position="5"/>
        <end position="106"/>
    </location>
</feature>
<dbReference type="InterPro" id="IPR051796">
    <property type="entry name" value="ISF_SsuE-like"/>
</dbReference>
<dbReference type="InterPro" id="IPR005025">
    <property type="entry name" value="FMN_Rdtase-like_dom"/>
</dbReference>
<proteinExistence type="predicted"/>
<evidence type="ECO:0000313" key="4">
    <source>
        <dbReference type="EMBL" id="SLM19891.1"/>
    </source>
</evidence>
<reference evidence="4" key="1">
    <citation type="submission" date="2017-02" db="EMBL/GenBank/DDBJ databases">
        <authorList>
            <person name="Regsiter A."/>
            <person name="William W."/>
        </authorList>
    </citation>
    <scope>NUCLEOTIDE SEQUENCE</scope>
    <source>
        <strain evidence="4">BdmA 4</strain>
    </source>
</reference>
<dbReference type="EMBL" id="FWDO01000007">
    <property type="protein sequence ID" value="SLM19891.1"/>
    <property type="molecule type" value="Genomic_DNA"/>
</dbReference>
<organism evidence="4">
    <name type="scientific">uncultured spirochete</name>
    <dbReference type="NCBI Taxonomy" id="156406"/>
    <lineage>
        <taxon>Bacteria</taxon>
        <taxon>Pseudomonadati</taxon>
        <taxon>Spirochaetota</taxon>
        <taxon>Spirochaetia</taxon>
        <taxon>Spirochaetales</taxon>
        <taxon>environmental samples</taxon>
    </lineage>
</organism>